<feature type="repeat" description="Cell wall-binding" evidence="3">
    <location>
        <begin position="649"/>
        <end position="668"/>
    </location>
</feature>
<dbReference type="Gene3D" id="3.40.630.40">
    <property type="entry name" value="Zn-dependent exopeptidases"/>
    <property type="match status" value="1"/>
</dbReference>
<dbReference type="GO" id="GO:0009253">
    <property type="term" value="P:peptidoglycan catabolic process"/>
    <property type="evidence" value="ECO:0007669"/>
    <property type="project" value="InterPro"/>
</dbReference>
<feature type="domain" description="MurNAc-LAA" evidence="6">
    <location>
        <begin position="322"/>
        <end position="456"/>
    </location>
</feature>
<dbReference type="InterPro" id="IPR050695">
    <property type="entry name" value="N-acetylmuramoyl_amidase_3"/>
</dbReference>
<feature type="signal peptide" evidence="5">
    <location>
        <begin position="1"/>
        <end position="30"/>
    </location>
</feature>
<dbReference type="AlphaFoldDB" id="A0A938X5C6"/>
<gene>
    <name evidence="7" type="ORF">H6A13_12245</name>
</gene>
<dbReference type="PROSITE" id="PS51170">
    <property type="entry name" value="CW"/>
    <property type="match status" value="8"/>
</dbReference>
<dbReference type="SUPFAM" id="SSF53187">
    <property type="entry name" value="Zn-dependent exopeptidases"/>
    <property type="match status" value="1"/>
</dbReference>
<dbReference type="PANTHER" id="PTHR30404">
    <property type="entry name" value="N-ACETYLMURAMOYL-L-ALANINE AMIDASE"/>
    <property type="match status" value="1"/>
</dbReference>
<evidence type="ECO:0000256" key="1">
    <source>
        <dbReference type="ARBA" id="ARBA00022737"/>
    </source>
</evidence>
<evidence type="ECO:0000256" key="4">
    <source>
        <dbReference type="SAM" id="MobiDB-lite"/>
    </source>
</evidence>
<evidence type="ECO:0000256" key="3">
    <source>
        <dbReference type="PROSITE-ProRule" id="PRU00591"/>
    </source>
</evidence>
<keyword evidence="2" id="KW-0378">Hydrolase</keyword>
<organism evidence="7 8">
    <name type="scientific">Mordavella massiliensis</name>
    <dbReference type="NCBI Taxonomy" id="1871024"/>
    <lineage>
        <taxon>Bacteria</taxon>
        <taxon>Bacillati</taxon>
        <taxon>Bacillota</taxon>
        <taxon>Clostridia</taxon>
        <taxon>Eubacteriales</taxon>
        <taxon>Clostridiaceae</taxon>
        <taxon>Mordavella</taxon>
    </lineage>
</organism>
<feature type="repeat" description="Cell wall-binding" evidence="3">
    <location>
        <begin position="853"/>
        <end position="872"/>
    </location>
</feature>
<dbReference type="SUPFAM" id="SSF69360">
    <property type="entry name" value="Cell wall binding repeat"/>
    <property type="match status" value="4"/>
</dbReference>
<comment type="caution">
    <text evidence="7">The sequence shown here is derived from an EMBL/GenBank/DDBJ whole genome shotgun (WGS) entry which is preliminary data.</text>
</comment>
<dbReference type="Pfam" id="PF01520">
    <property type="entry name" value="Amidase_3"/>
    <property type="match status" value="1"/>
</dbReference>
<evidence type="ECO:0000256" key="2">
    <source>
        <dbReference type="ARBA" id="ARBA00022801"/>
    </source>
</evidence>
<feature type="region of interest" description="Disordered" evidence="4">
    <location>
        <begin position="41"/>
        <end position="72"/>
    </location>
</feature>
<dbReference type="SMART" id="SM00646">
    <property type="entry name" value="Ami_3"/>
    <property type="match status" value="1"/>
</dbReference>
<dbReference type="GO" id="GO:0004040">
    <property type="term" value="F:amidase activity"/>
    <property type="evidence" value="ECO:0007669"/>
    <property type="project" value="InterPro"/>
</dbReference>
<dbReference type="PANTHER" id="PTHR30404:SF0">
    <property type="entry name" value="N-ACETYLMURAMOYL-L-ALANINE AMIDASE AMIC"/>
    <property type="match status" value="1"/>
</dbReference>
<dbReference type="InterPro" id="IPR018337">
    <property type="entry name" value="Cell_wall/Cho-bd_repeat"/>
</dbReference>
<dbReference type="Gene3D" id="2.10.270.10">
    <property type="entry name" value="Cholin Binding"/>
    <property type="match status" value="5"/>
</dbReference>
<dbReference type="CDD" id="cd02696">
    <property type="entry name" value="MurNAc-LAA"/>
    <property type="match status" value="1"/>
</dbReference>
<dbReference type="InterPro" id="IPR002901">
    <property type="entry name" value="MGlyc_endo_b_GlcNAc-like_dom"/>
</dbReference>
<feature type="chain" id="PRO_5038025791" evidence="5">
    <location>
        <begin position="31"/>
        <end position="1121"/>
    </location>
</feature>
<dbReference type="Pfam" id="PF19127">
    <property type="entry name" value="Choline_bind_3"/>
    <property type="match status" value="3"/>
</dbReference>
<reference evidence="7" key="2">
    <citation type="journal article" date="2021" name="Sci. Rep.">
        <title>The distribution of antibiotic resistance genes in chicken gut microbiota commensals.</title>
        <authorList>
            <person name="Juricova H."/>
            <person name="Matiasovicova J."/>
            <person name="Kubasova T."/>
            <person name="Cejkova D."/>
            <person name="Rychlik I."/>
        </authorList>
    </citation>
    <scope>NUCLEOTIDE SEQUENCE</scope>
    <source>
        <strain evidence="7">An420c</strain>
    </source>
</reference>
<evidence type="ECO:0000313" key="8">
    <source>
        <dbReference type="Proteomes" id="UP000713880"/>
    </source>
</evidence>
<feature type="repeat" description="Cell wall-binding" evidence="3">
    <location>
        <begin position="833"/>
        <end position="852"/>
    </location>
</feature>
<proteinExistence type="predicted"/>
<feature type="repeat" description="Cell wall-binding" evidence="3">
    <location>
        <begin position="752"/>
        <end position="771"/>
    </location>
</feature>
<feature type="repeat" description="Cell wall-binding" evidence="3">
    <location>
        <begin position="629"/>
        <end position="648"/>
    </location>
</feature>
<dbReference type="Proteomes" id="UP000713880">
    <property type="component" value="Unassembled WGS sequence"/>
</dbReference>
<dbReference type="InterPro" id="IPR002508">
    <property type="entry name" value="MurNAc-LAA_cat"/>
</dbReference>
<name>A0A938X5C6_9CLOT</name>
<keyword evidence="5" id="KW-0732">Signal</keyword>
<dbReference type="GO" id="GO:0030288">
    <property type="term" value="C:outer membrane-bounded periplasmic space"/>
    <property type="evidence" value="ECO:0007669"/>
    <property type="project" value="TreeGrafter"/>
</dbReference>
<dbReference type="EMBL" id="JACJLV010000068">
    <property type="protein sequence ID" value="MBM6827849.1"/>
    <property type="molecule type" value="Genomic_DNA"/>
</dbReference>
<dbReference type="Pfam" id="PF19085">
    <property type="entry name" value="Choline_bind_2"/>
    <property type="match status" value="2"/>
</dbReference>
<sequence length="1121" mass="124684">MNKIIKKRAIAFLLSLALITGIAPIDVAQAADVENSISTMSVQDESMNEEQKVGETVATEEQENSQSQANEEPQLQYIYVESSYLLTPGTQKVVASLQEGIVPSAATLIYENEDTGEQLSVQAGEIDEAAIAFSVDYADESQTGIYHLLKVSVDINGVTYDMDLNAMGINSRYGVNRDCETTPDAVVEEGDTVGESRMSEQPGVAATFLTFDENGDVIEDESAENAITEATAEVDGKAKARSLSDSAKSGNMVVVLDPGHGGKDSGAVGVNGVYEKNLTLKIAQYCKTELEQYSGVTVYMTRTDDSYPGGTGGASEDLDNRVAYAKSVGANVLVSIHLNSTGTGSAYGAEVYFPNSNYKPEVGSEGKNLAQKVHDELVSLGIYGRGIKIRYTANGSTYPDGSLADYYGLIYRAKKAGFPAIIIEHAFIDNQNDYNKFLSSDEKLQKLGVADATGIAKAYGLSKGKWERDETGWRWQYGDGTYARDCWVLVGGSWYYMGSDTYMLTGWQTINGAKYYLNPGNGAMQTGWLLLDGKWYYLNASGAMMSDGWTWIGSGCYYFDKDGVMAADTWVGDYYVDASGAWVQGWVKPCWIENGGRWWYRHKDGGYTASNWELIDGHWYYFDGAGWMTTGWQLVGGAWYYMDGSGVMQTGWLEQGGTKYYLSSSGVMLTGWQIIDSKWYYFNASGVMEKDTWIGDYYVDEKGVWDTSKVKPQWILSGNRWWYRHGDGSYTKSDWEKIDGKYYYFDNAGWMVTGWQLIEGKWYYMDGSGVKVTNAWIGNYYVDDSGIMATDTWVGNYYVDENGVWVPGKQKDVGWIQSGEKWWYRHNDGSYTVSNWEKINGQWYYFDSAGWMMTGWIVLGDSWYYLDASGAMHKGWLEEGGNKYYLNPEANSSGAEGVMLTGYQKIDGEWYYFNKGYSPAGALYYTGVTPIMGDTFLGGKETAVKKMADLYKSKKKEYPSEALGREMNQDKEGFKEEDFADTIEDFCGILYEEAVDEGIRPEVVFAQSMNETGWLQFGGDVKIEQFNFAGLGATGGGVAGAQFESVRQGLRAQVQHLKAYVTDEKPKKEIVDPRYNLVTKGTAPYVEWLGINENPKKVGWAGALRYGMTLVKSVMKPLEAM</sequence>
<dbReference type="GO" id="GO:0008745">
    <property type="term" value="F:N-acetylmuramoyl-L-alanine amidase activity"/>
    <property type="evidence" value="ECO:0007669"/>
    <property type="project" value="InterPro"/>
</dbReference>
<evidence type="ECO:0000256" key="5">
    <source>
        <dbReference type="SAM" id="SignalP"/>
    </source>
</evidence>
<evidence type="ECO:0000313" key="7">
    <source>
        <dbReference type="EMBL" id="MBM6827849.1"/>
    </source>
</evidence>
<feature type="repeat" description="Cell wall-binding" evidence="3">
    <location>
        <begin position="732"/>
        <end position="751"/>
    </location>
</feature>
<feature type="repeat" description="Cell wall-binding" evidence="3">
    <location>
        <begin position="669"/>
        <end position="688"/>
    </location>
</feature>
<dbReference type="Pfam" id="PF01832">
    <property type="entry name" value="Glucosaminidase"/>
    <property type="match status" value="1"/>
</dbReference>
<reference evidence="7" key="1">
    <citation type="submission" date="2020-08" db="EMBL/GenBank/DDBJ databases">
        <authorList>
            <person name="Cejkova D."/>
            <person name="Kubasova T."/>
            <person name="Jahodarova E."/>
            <person name="Rychlik I."/>
        </authorList>
    </citation>
    <scope>NUCLEOTIDE SEQUENCE</scope>
    <source>
        <strain evidence="7">An420c</strain>
    </source>
</reference>
<dbReference type="Pfam" id="PF01473">
    <property type="entry name" value="Choline_bind_1"/>
    <property type="match status" value="6"/>
</dbReference>
<keyword evidence="1" id="KW-0677">Repeat</keyword>
<evidence type="ECO:0000259" key="6">
    <source>
        <dbReference type="SMART" id="SM00646"/>
    </source>
</evidence>
<feature type="repeat" description="Cell wall-binding" evidence="3">
    <location>
        <begin position="525"/>
        <end position="544"/>
    </location>
</feature>
<protein>
    <submittedName>
        <fullName evidence="7">N-acetylmuramoyl-L-alanine amidase</fullName>
    </submittedName>
</protein>
<keyword evidence="8" id="KW-1185">Reference proteome</keyword>
<accession>A0A938X5C6</accession>